<reference evidence="3 4" key="1">
    <citation type="journal article" date="2015" name="Genome Announc.">
        <title>Expanding the biotechnology potential of lactobacilli through comparative genomics of 213 strains and associated genera.</title>
        <authorList>
            <person name="Sun Z."/>
            <person name="Harris H.M."/>
            <person name="McCann A."/>
            <person name="Guo C."/>
            <person name="Argimon S."/>
            <person name="Zhang W."/>
            <person name="Yang X."/>
            <person name="Jeffery I.B."/>
            <person name="Cooney J.C."/>
            <person name="Kagawa T.F."/>
            <person name="Liu W."/>
            <person name="Song Y."/>
            <person name="Salvetti E."/>
            <person name="Wrobel A."/>
            <person name="Rasinkangas P."/>
            <person name="Parkhill J."/>
            <person name="Rea M.C."/>
            <person name="O'Sullivan O."/>
            <person name="Ritari J."/>
            <person name="Douillard F.P."/>
            <person name="Paul Ross R."/>
            <person name="Yang R."/>
            <person name="Briner A.E."/>
            <person name="Felis G.E."/>
            <person name="de Vos W.M."/>
            <person name="Barrangou R."/>
            <person name="Klaenhammer T.R."/>
            <person name="Caufield P.W."/>
            <person name="Cui Y."/>
            <person name="Zhang H."/>
            <person name="O'Toole P.W."/>
        </authorList>
    </citation>
    <scope>NUCLEOTIDE SEQUENCE [LARGE SCALE GENOMIC DNA]</scope>
    <source>
        <strain evidence="3 4">DSM 20653</strain>
    </source>
</reference>
<dbReference type="EMBL" id="AYYZ01000006">
    <property type="protein sequence ID" value="KRM53186.1"/>
    <property type="molecule type" value="Genomic_DNA"/>
</dbReference>
<dbReference type="STRING" id="1423820.FC64_GL000848"/>
<dbReference type="Gene3D" id="3.40.50.620">
    <property type="entry name" value="HUPs"/>
    <property type="match status" value="1"/>
</dbReference>
<keyword evidence="4" id="KW-1185">Reference proteome</keyword>
<dbReference type="InterPro" id="IPR006015">
    <property type="entry name" value="Universal_stress_UspA"/>
</dbReference>
<dbReference type="CDD" id="cd00293">
    <property type="entry name" value="USP-like"/>
    <property type="match status" value="1"/>
</dbReference>
<evidence type="ECO:0000313" key="3">
    <source>
        <dbReference type="EMBL" id="KRM53186.1"/>
    </source>
</evidence>
<proteinExistence type="inferred from homology"/>
<comment type="similarity">
    <text evidence="1">Belongs to the universal stress protein A family.</text>
</comment>
<gene>
    <name evidence="3" type="ORF">FC64_GL000848</name>
</gene>
<feature type="domain" description="UspA" evidence="2">
    <location>
        <begin position="25"/>
        <end position="168"/>
    </location>
</feature>
<evidence type="ECO:0000259" key="2">
    <source>
        <dbReference type="Pfam" id="PF00582"/>
    </source>
</evidence>
<dbReference type="PANTHER" id="PTHR46268">
    <property type="entry name" value="STRESS RESPONSE PROTEIN NHAX"/>
    <property type="match status" value="1"/>
</dbReference>
<dbReference type="InterPro" id="IPR006016">
    <property type="entry name" value="UspA"/>
</dbReference>
<accession>A0A0R1ZG76</accession>
<dbReference type="PATRIC" id="fig|1423820.4.peg.869"/>
<dbReference type="PANTHER" id="PTHR46268:SF6">
    <property type="entry name" value="UNIVERSAL STRESS PROTEIN UP12"/>
    <property type="match status" value="1"/>
</dbReference>
<protein>
    <submittedName>
        <fullName evidence="3">Universal stress protein</fullName>
    </submittedName>
</protein>
<name>A0A0R1ZG76_9LACO</name>
<sequence length="188" mass="21137">MKTQYDKVIIKIDKRMGVLVMTLGYKNILVGIDGSKGSEIALMDALNIAKRNDAHLDVLWVLDMNSLEYGNAGITLDGERIYKEEQECEQYINDLKEHLIEEGLPKDKVSVHLRFGNPKTVIVEDFQPEYKNDLIIVGETGKNFFKRIIVGSVASYVMRTAKCDVMIAHTPASAAKAIENDMEDISNE</sequence>
<dbReference type="SUPFAM" id="SSF52402">
    <property type="entry name" value="Adenine nucleotide alpha hydrolases-like"/>
    <property type="match status" value="1"/>
</dbReference>
<organism evidence="3 4">
    <name type="scientific">Ligilactobacillus araffinosus DSM 20653</name>
    <dbReference type="NCBI Taxonomy" id="1423820"/>
    <lineage>
        <taxon>Bacteria</taxon>
        <taxon>Bacillati</taxon>
        <taxon>Bacillota</taxon>
        <taxon>Bacilli</taxon>
        <taxon>Lactobacillales</taxon>
        <taxon>Lactobacillaceae</taxon>
        <taxon>Ligilactobacillus</taxon>
    </lineage>
</organism>
<evidence type="ECO:0000313" key="4">
    <source>
        <dbReference type="Proteomes" id="UP000051291"/>
    </source>
</evidence>
<dbReference type="AlphaFoldDB" id="A0A0R1ZG76"/>
<evidence type="ECO:0000256" key="1">
    <source>
        <dbReference type="ARBA" id="ARBA00008791"/>
    </source>
</evidence>
<dbReference type="InterPro" id="IPR014729">
    <property type="entry name" value="Rossmann-like_a/b/a_fold"/>
</dbReference>
<dbReference type="Proteomes" id="UP000051291">
    <property type="component" value="Unassembled WGS sequence"/>
</dbReference>
<comment type="caution">
    <text evidence="3">The sequence shown here is derived from an EMBL/GenBank/DDBJ whole genome shotgun (WGS) entry which is preliminary data.</text>
</comment>
<dbReference type="PRINTS" id="PR01438">
    <property type="entry name" value="UNVRSLSTRESS"/>
</dbReference>
<dbReference type="Pfam" id="PF00582">
    <property type="entry name" value="Usp"/>
    <property type="match status" value="1"/>
</dbReference>